<dbReference type="EMBL" id="JBGEWD010000001">
    <property type="protein sequence ID" value="MEY7999108.1"/>
    <property type="molecule type" value="Genomic_DNA"/>
</dbReference>
<accession>A0ABV4BJY1</accession>
<keyword evidence="3" id="KW-1185">Reference proteome</keyword>
<protein>
    <submittedName>
        <fullName evidence="2">Uroporphyrinogen decarboxylase family protein</fullName>
    </submittedName>
</protein>
<organism evidence="2 3">
    <name type="scientific">Clostridium moutaii</name>
    <dbReference type="NCBI Taxonomy" id="3240932"/>
    <lineage>
        <taxon>Bacteria</taxon>
        <taxon>Bacillati</taxon>
        <taxon>Bacillota</taxon>
        <taxon>Clostridia</taxon>
        <taxon>Eubacteriales</taxon>
        <taxon>Clostridiaceae</taxon>
        <taxon>Clostridium</taxon>
    </lineage>
</organism>
<evidence type="ECO:0000313" key="3">
    <source>
        <dbReference type="Proteomes" id="UP001564657"/>
    </source>
</evidence>
<sequence length="452" mass="52231">MEDVRKIQEERTSLFHDVYDDKIPKRVPVNISLPFEPTAQLGKIDLVEAQWKPTIVEETIDKLCQTLYSDVCPCGGSLRYPSFYQALESQSFVMGSNGFIQHPEVTGMLPEDYDYLIEKPYDCLIERVIPRQYKALQAEPMNMAISFAKSLMGYNGDFMELGMVIDKMNRKYGYYAGGLMSGGFTEAPFDFLADQLRSFKGISVDIRRTPEKVAEACEALYPIVLKKGMPTQISNYGSVFLPLHMPTFMREKDFAKLWWPSFKRLLDEYASMGIHCNIFCEDDWTRYLDYLYELPTDTTMMFEYGDIKKIKEKLGKKHIITGLYPMLTLLTHTKEECVDKAKEVIDILAPGGKYIFGMDKQPLSLSDVNMENFCAVTEYVHDHAAYSDAGETAGMQFNKNDYKVLPSRKLESKYYRTWEQYREKHPKVSEFGKAKLQGFEEAIFQYLIYLLL</sequence>
<name>A0ABV4BJY1_9CLOT</name>
<feature type="domain" description="Uroporphyrinogen decarboxylase (URO-D)" evidence="1">
    <location>
        <begin position="180"/>
        <end position="382"/>
    </location>
</feature>
<comment type="caution">
    <text evidence="2">The sequence shown here is derived from an EMBL/GenBank/DDBJ whole genome shotgun (WGS) entry which is preliminary data.</text>
</comment>
<dbReference type="Gene3D" id="3.20.20.210">
    <property type="match status" value="1"/>
</dbReference>
<gene>
    <name evidence="2" type="ORF">AB8U03_02645</name>
</gene>
<reference evidence="2 3" key="1">
    <citation type="submission" date="2024-08" db="EMBL/GenBank/DDBJ databases">
        <title>Clostridium lapicellarii sp. nov., and Clostridium renhuaiense sp. nov., two species isolated from the mud in a fermentation cellar used for producing sauce-flavour Chinese liquors.</title>
        <authorList>
            <person name="Yang F."/>
            <person name="Wang H."/>
            <person name="Chen L.Q."/>
            <person name="Zhou N."/>
            <person name="Lu J.J."/>
            <person name="Pu X.X."/>
            <person name="Wan B."/>
            <person name="Wang L."/>
            <person name="Liu S.J."/>
        </authorList>
    </citation>
    <scope>NUCLEOTIDE SEQUENCE [LARGE SCALE GENOMIC DNA]</scope>
    <source>
        <strain evidence="2 3">MT-5</strain>
    </source>
</reference>
<dbReference type="SUPFAM" id="SSF51726">
    <property type="entry name" value="UROD/MetE-like"/>
    <property type="match status" value="1"/>
</dbReference>
<evidence type="ECO:0000313" key="2">
    <source>
        <dbReference type="EMBL" id="MEY7999108.1"/>
    </source>
</evidence>
<evidence type="ECO:0000259" key="1">
    <source>
        <dbReference type="Pfam" id="PF01208"/>
    </source>
</evidence>
<dbReference type="InterPro" id="IPR000257">
    <property type="entry name" value="Uroporphyrinogen_deCOase"/>
</dbReference>
<dbReference type="Pfam" id="PF01208">
    <property type="entry name" value="URO-D"/>
    <property type="match status" value="1"/>
</dbReference>
<dbReference type="RefSeq" id="WP_369702969.1">
    <property type="nucleotide sequence ID" value="NZ_JBGEWD010000001.1"/>
</dbReference>
<dbReference type="InterPro" id="IPR038071">
    <property type="entry name" value="UROD/MetE-like_sf"/>
</dbReference>
<dbReference type="Proteomes" id="UP001564657">
    <property type="component" value="Unassembled WGS sequence"/>
</dbReference>
<proteinExistence type="predicted"/>